<keyword evidence="1" id="KW-0812">Transmembrane</keyword>
<sequence length="152" mass="16399">MIFGHASLTRNVTVAISFVIIAGSLIGLAGNDTAHWGMHQVTTTTIEDLVPVRSQRAALLNQPLGTGSEKTVIYRVANAAKPSHTVADATTTTKITTGTAAQVQIATTRWEYRNHVVKTLFRLGAGKATVVNRHYIFTIPTSWTTVTLKAKN</sequence>
<evidence type="ECO:0000256" key="1">
    <source>
        <dbReference type="SAM" id="Phobius"/>
    </source>
</evidence>
<reference evidence="2 3" key="1">
    <citation type="journal article" date="2015" name="Genome Announc.">
        <title>Expanding the biotechnology potential of lactobacilli through comparative genomics of 213 strains and associated genera.</title>
        <authorList>
            <person name="Sun Z."/>
            <person name="Harris H.M."/>
            <person name="McCann A."/>
            <person name="Guo C."/>
            <person name="Argimon S."/>
            <person name="Zhang W."/>
            <person name="Yang X."/>
            <person name="Jeffery I.B."/>
            <person name="Cooney J.C."/>
            <person name="Kagawa T.F."/>
            <person name="Liu W."/>
            <person name="Song Y."/>
            <person name="Salvetti E."/>
            <person name="Wrobel A."/>
            <person name="Rasinkangas P."/>
            <person name="Parkhill J."/>
            <person name="Rea M.C."/>
            <person name="O'Sullivan O."/>
            <person name="Ritari J."/>
            <person name="Douillard F.P."/>
            <person name="Paul Ross R."/>
            <person name="Yang R."/>
            <person name="Briner A.E."/>
            <person name="Felis G.E."/>
            <person name="de Vos W.M."/>
            <person name="Barrangou R."/>
            <person name="Klaenhammer T.R."/>
            <person name="Caufield P.W."/>
            <person name="Cui Y."/>
            <person name="Zhang H."/>
            <person name="O'Toole P.W."/>
        </authorList>
    </citation>
    <scope>NUCLEOTIDE SEQUENCE [LARGE SCALE GENOMIC DNA]</scope>
    <source>
        <strain evidence="2 3">LMG 26013</strain>
    </source>
</reference>
<proteinExistence type="predicted"/>
<dbReference type="InterPro" id="IPR032083">
    <property type="entry name" value="DUF4811"/>
</dbReference>
<accession>A0A0R2ML46</accession>
<gene>
    <name evidence="2" type="ORF">IV64_GL001290</name>
</gene>
<dbReference type="Pfam" id="PF16069">
    <property type="entry name" value="DUF4811"/>
    <property type="match status" value="1"/>
</dbReference>
<dbReference type="PATRIC" id="fig|942150.3.peg.1330"/>
<comment type="caution">
    <text evidence="2">The sequence shown here is derived from an EMBL/GenBank/DDBJ whole genome shotgun (WGS) entry which is preliminary data.</text>
</comment>
<evidence type="ECO:0000313" key="3">
    <source>
        <dbReference type="Proteomes" id="UP000051783"/>
    </source>
</evidence>
<dbReference type="EMBL" id="JQCL01000013">
    <property type="protein sequence ID" value="KRO14438.1"/>
    <property type="molecule type" value="Genomic_DNA"/>
</dbReference>
<name>A0A0R2ML46_9LACO</name>
<dbReference type="STRING" id="942150.IV64_GL001290"/>
<protein>
    <submittedName>
        <fullName evidence="2">Uncharacterized protein</fullName>
    </submittedName>
</protein>
<feature type="transmembrane region" description="Helical" evidence="1">
    <location>
        <begin position="12"/>
        <end position="30"/>
    </location>
</feature>
<keyword evidence="3" id="KW-1185">Reference proteome</keyword>
<organism evidence="2 3">
    <name type="scientific">Lactiplantibacillus xiangfangensis</name>
    <dbReference type="NCBI Taxonomy" id="942150"/>
    <lineage>
        <taxon>Bacteria</taxon>
        <taxon>Bacillati</taxon>
        <taxon>Bacillota</taxon>
        <taxon>Bacilli</taxon>
        <taxon>Lactobacillales</taxon>
        <taxon>Lactobacillaceae</taxon>
        <taxon>Lactiplantibacillus</taxon>
    </lineage>
</organism>
<dbReference type="Proteomes" id="UP000051783">
    <property type="component" value="Unassembled WGS sequence"/>
</dbReference>
<keyword evidence="1" id="KW-0472">Membrane</keyword>
<keyword evidence="1" id="KW-1133">Transmembrane helix</keyword>
<dbReference type="AlphaFoldDB" id="A0A0R2ML46"/>
<evidence type="ECO:0000313" key="2">
    <source>
        <dbReference type="EMBL" id="KRO14438.1"/>
    </source>
</evidence>